<dbReference type="EMBL" id="CM042880">
    <property type="protein sequence ID" value="KAI4387976.1"/>
    <property type="molecule type" value="Genomic_DNA"/>
</dbReference>
<comment type="caution">
    <text evidence="1">The sequence shown here is derived from an EMBL/GenBank/DDBJ whole genome shotgun (WGS) entry which is preliminary data.</text>
</comment>
<reference evidence="2" key="1">
    <citation type="journal article" date="2023" name="Front. Plant Sci.">
        <title>Chromosomal-level genome assembly of Melastoma candidum provides insights into trichome evolution.</title>
        <authorList>
            <person name="Zhong Y."/>
            <person name="Wu W."/>
            <person name="Sun C."/>
            <person name="Zou P."/>
            <person name="Liu Y."/>
            <person name="Dai S."/>
            <person name="Zhou R."/>
        </authorList>
    </citation>
    <scope>NUCLEOTIDE SEQUENCE [LARGE SCALE GENOMIC DNA]</scope>
</reference>
<organism evidence="1 2">
    <name type="scientific">Melastoma candidum</name>
    <dbReference type="NCBI Taxonomy" id="119954"/>
    <lineage>
        <taxon>Eukaryota</taxon>
        <taxon>Viridiplantae</taxon>
        <taxon>Streptophyta</taxon>
        <taxon>Embryophyta</taxon>
        <taxon>Tracheophyta</taxon>
        <taxon>Spermatophyta</taxon>
        <taxon>Magnoliopsida</taxon>
        <taxon>eudicotyledons</taxon>
        <taxon>Gunneridae</taxon>
        <taxon>Pentapetalae</taxon>
        <taxon>rosids</taxon>
        <taxon>malvids</taxon>
        <taxon>Myrtales</taxon>
        <taxon>Melastomataceae</taxon>
        <taxon>Melastomatoideae</taxon>
        <taxon>Melastomateae</taxon>
        <taxon>Melastoma</taxon>
    </lineage>
</organism>
<protein>
    <submittedName>
        <fullName evidence="1">Uncharacterized protein</fullName>
    </submittedName>
</protein>
<dbReference type="Proteomes" id="UP001057402">
    <property type="component" value="Chromosome 1"/>
</dbReference>
<name>A0ACB9S961_9MYRT</name>
<accession>A0ACB9S961</accession>
<evidence type="ECO:0000313" key="1">
    <source>
        <dbReference type="EMBL" id="KAI4387976.1"/>
    </source>
</evidence>
<evidence type="ECO:0000313" key="2">
    <source>
        <dbReference type="Proteomes" id="UP001057402"/>
    </source>
</evidence>
<proteinExistence type="predicted"/>
<sequence>MEERKADAAAAVDVGRDHGGGGVVGEPSSRVTSSFRKVGERQVFSVELRPGETTIVSWKKLMKDANKAVDDTKPLVSSASGAPSTAVAASAAPAAATGSALDSRIATVRFDYPLCACYMPVLRLWSR</sequence>
<keyword evidence="2" id="KW-1185">Reference proteome</keyword>
<gene>
    <name evidence="1" type="ORF">MLD38_000357</name>
</gene>